<evidence type="ECO:0000256" key="1">
    <source>
        <dbReference type="ARBA" id="ARBA00023125"/>
    </source>
</evidence>
<dbReference type="RefSeq" id="WP_129316320.1">
    <property type="nucleotide sequence ID" value="NZ_NOIQ01000023.1"/>
</dbReference>
<evidence type="ECO:0000256" key="3">
    <source>
        <dbReference type="SAM" id="MobiDB-lite"/>
    </source>
</evidence>
<dbReference type="AlphaFoldDB" id="A0A7K1LK45"/>
<evidence type="ECO:0000256" key="2">
    <source>
        <dbReference type="PROSITE-ProRule" id="PRU00335"/>
    </source>
</evidence>
<comment type="caution">
    <text evidence="5">The sequence shown here is derived from an EMBL/GenBank/DDBJ whole genome shotgun (WGS) entry which is preliminary data.</text>
</comment>
<dbReference type="OrthoDB" id="3784817at2"/>
<evidence type="ECO:0000313" key="6">
    <source>
        <dbReference type="Proteomes" id="UP000462152"/>
    </source>
</evidence>
<evidence type="ECO:0000313" key="5">
    <source>
        <dbReference type="EMBL" id="MUN55566.1"/>
    </source>
</evidence>
<sequence>MTSECGAEAADPRIAQTRRAFKTALYDAAAPEWNWKVSVSELCKRAGVSRSTFYQHFAAVDDVYTELLRDRLVNLVSPAVWRRGAGVPRSGALVALFEDLRAEPGFYEPILGETEVFGNARRSFIRWVAERLSETYFGAPYETLAAEPRQRVMFIAGGAVVTMGYWVYSSERDPSVTPVEISAYFNSYVSALSTDFVPTTPVETRSDSEDGPRAESPGTGSGGLAEAGSSGLR</sequence>
<dbReference type="Gene3D" id="1.10.357.10">
    <property type="entry name" value="Tetracycline Repressor, domain 2"/>
    <property type="match status" value="1"/>
</dbReference>
<accession>A0A7K1LK45</accession>
<keyword evidence="1 2" id="KW-0238">DNA-binding</keyword>
<feature type="DNA-binding region" description="H-T-H motif" evidence="2">
    <location>
        <begin position="38"/>
        <end position="57"/>
    </location>
</feature>
<dbReference type="Proteomes" id="UP000462152">
    <property type="component" value="Unassembled WGS sequence"/>
</dbReference>
<dbReference type="PROSITE" id="PS50977">
    <property type="entry name" value="HTH_TETR_2"/>
    <property type="match status" value="1"/>
</dbReference>
<feature type="compositionally biased region" description="Basic and acidic residues" evidence="3">
    <location>
        <begin position="204"/>
        <end position="213"/>
    </location>
</feature>
<dbReference type="InterPro" id="IPR001647">
    <property type="entry name" value="HTH_TetR"/>
</dbReference>
<reference evidence="5 6" key="1">
    <citation type="submission" date="2019-12" db="EMBL/GenBank/DDBJ databases">
        <authorList>
            <person name="Li J."/>
            <person name="Shi Y."/>
            <person name="Xu G."/>
            <person name="Xiao D."/>
            <person name="Ran X."/>
        </authorList>
    </citation>
    <scope>NUCLEOTIDE SEQUENCE [LARGE SCALE GENOMIC DNA]</scope>
    <source>
        <strain evidence="5 6">JCM 15915</strain>
    </source>
</reference>
<gene>
    <name evidence="5" type="ORF">GMA10_10140</name>
</gene>
<dbReference type="EMBL" id="WOGT01000006">
    <property type="protein sequence ID" value="MUN55566.1"/>
    <property type="molecule type" value="Genomic_DNA"/>
</dbReference>
<name>A0A7K1LK45_9MICC</name>
<organism evidence="5 6">
    <name type="scientific">Rothia koreensis</name>
    <dbReference type="NCBI Taxonomy" id="592378"/>
    <lineage>
        <taxon>Bacteria</taxon>
        <taxon>Bacillati</taxon>
        <taxon>Actinomycetota</taxon>
        <taxon>Actinomycetes</taxon>
        <taxon>Micrococcales</taxon>
        <taxon>Micrococcaceae</taxon>
        <taxon>Rothia</taxon>
    </lineage>
</organism>
<dbReference type="SUPFAM" id="SSF46689">
    <property type="entry name" value="Homeodomain-like"/>
    <property type="match status" value="1"/>
</dbReference>
<feature type="region of interest" description="Disordered" evidence="3">
    <location>
        <begin position="199"/>
        <end position="233"/>
    </location>
</feature>
<keyword evidence="6" id="KW-1185">Reference proteome</keyword>
<feature type="domain" description="HTH tetR-type" evidence="4">
    <location>
        <begin position="15"/>
        <end position="75"/>
    </location>
</feature>
<dbReference type="InterPro" id="IPR009057">
    <property type="entry name" value="Homeodomain-like_sf"/>
</dbReference>
<protein>
    <submittedName>
        <fullName evidence="5">TetR family transcriptional regulator</fullName>
    </submittedName>
</protein>
<dbReference type="GO" id="GO:0003677">
    <property type="term" value="F:DNA binding"/>
    <property type="evidence" value="ECO:0007669"/>
    <property type="project" value="UniProtKB-UniRule"/>
</dbReference>
<proteinExistence type="predicted"/>
<evidence type="ECO:0000259" key="4">
    <source>
        <dbReference type="PROSITE" id="PS50977"/>
    </source>
</evidence>
<dbReference type="Pfam" id="PF00440">
    <property type="entry name" value="TetR_N"/>
    <property type="match status" value="1"/>
</dbReference>